<name>A0A5B8U2T8_9ACTN</name>
<dbReference type="AlphaFoldDB" id="A0A5B8U2T8"/>
<dbReference type="OrthoDB" id="9814140at2"/>
<dbReference type="SUPFAM" id="SSF52499">
    <property type="entry name" value="Isochorismatase-like hydrolases"/>
    <property type="match status" value="1"/>
</dbReference>
<dbReference type="PANTHER" id="PTHR43540">
    <property type="entry name" value="PEROXYUREIDOACRYLATE/UREIDOACRYLATE AMIDOHYDROLASE-RELATED"/>
    <property type="match status" value="1"/>
</dbReference>
<keyword evidence="1 3" id="KW-0378">Hydrolase</keyword>
<dbReference type="RefSeq" id="WP_146917554.1">
    <property type="nucleotide sequence ID" value="NZ_CP042430.1"/>
</dbReference>
<proteinExistence type="predicted"/>
<dbReference type="Gene3D" id="3.40.50.850">
    <property type="entry name" value="Isochorismatase-like"/>
    <property type="match status" value="1"/>
</dbReference>
<dbReference type="EMBL" id="CP042430">
    <property type="protein sequence ID" value="QEC47280.1"/>
    <property type="molecule type" value="Genomic_DNA"/>
</dbReference>
<dbReference type="Proteomes" id="UP000321805">
    <property type="component" value="Chromosome"/>
</dbReference>
<feature type="domain" description="Isochorismatase-like" evidence="2">
    <location>
        <begin position="18"/>
        <end position="193"/>
    </location>
</feature>
<evidence type="ECO:0000313" key="4">
    <source>
        <dbReference type="Proteomes" id="UP000321805"/>
    </source>
</evidence>
<evidence type="ECO:0000313" key="3">
    <source>
        <dbReference type="EMBL" id="QEC47280.1"/>
    </source>
</evidence>
<dbReference type="InterPro" id="IPR050272">
    <property type="entry name" value="Isochorismatase-like_hydrls"/>
</dbReference>
<sequence length="217" mass="24027">MSTTPYGEATWDLVPGHTALVLIDLQNDFLHPEGWYATSGVDISHMRRVIEPTRELVAAARAAGVPVVWTRHGFREETAGTFPTLRPFLRDGGLRQDTWGYEICEELRADGFEDGDFLCHKSRLSGFYLTDLELILRGLHAETVLYGGVLTNQCVAATSKDSNFRDFKTIVVEEATGTTMPHLHDPAIEMMRVGWCQVSALADMTAQLQAMTAPAVT</sequence>
<dbReference type="PANTHER" id="PTHR43540:SF16">
    <property type="entry name" value="ISOCHORISMATASE-LIKE DOMAIN-CONTAINING PROTEIN"/>
    <property type="match status" value="1"/>
</dbReference>
<dbReference type="CDD" id="cd00431">
    <property type="entry name" value="cysteine_hydrolases"/>
    <property type="match status" value="1"/>
</dbReference>
<evidence type="ECO:0000259" key="2">
    <source>
        <dbReference type="Pfam" id="PF00857"/>
    </source>
</evidence>
<dbReference type="InterPro" id="IPR036380">
    <property type="entry name" value="Isochorismatase-like_sf"/>
</dbReference>
<dbReference type="KEGG" id="bsol:FSW04_06550"/>
<protein>
    <submittedName>
        <fullName evidence="3">Cysteine hydrolase</fullName>
    </submittedName>
</protein>
<dbReference type="InterPro" id="IPR000868">
    <property type="entry name" value="Isochorismatase-like_dom"/>
</dbReference>
<evidence type="ECO:0000256" key="1">
    <source>
        <dbReference type="ARBA" id="ARBA00022801"/>
    </source>
</evidence>
<dbReference type="GO" id="GO:0016787">
    <property type="term" value="F:hydrolase activity"/>
    <property type="evidence" value="ECO:0007669"/>
    <property type="project" value="UniProtKB-KW"/>
</dbReference>
<accession>A0A5B8U2T8</accession>
<gene>
    <name evidence="3" type="ORF">FSW04_06550</name>
</gene>
<dbReference type="Pfam" id="PF00857">
    <property type="entry name" value="Isochorismatase"/>
    <property type="match status" value="1"/>
</dbReference>
<keyword evidence="4" id="KW-1185">Reference proteome</keyword>
<organism evidence="3 4">
    <name type="scientific">Baekduia soli</name>
    <dbReference type="NCBI Taxonomy" id="496014"/>
    <lineage>
        <taxon>Bacteria</taxon>
        <taxon>Bacillati</taxon>
        <taxon>Actinomycetota</taxon>
        <taxon>Thermoleophilia</taxon>
        <taxon>Solirubrobacterales</taxon>
        <taxon>Baekduiaceae</taxon>
        <taxon>Baekduia</taxon>
    </lineage>
</organism>
<reference evidence="3 4" key="1">
    <citation type="journal article" date="2018" name="J. Microbiol.">
        <title>Baekduia soli gen. nov., sp. nov., a novel bacterium isolated from the soil of Baekdu Mountain and proposal of a novel family name, Baekduiaceae fam. nov.</title>
        <authorList>
            <person name="An D.S."/>
            <person name="Siddiqi M.Z."/>
            <person name="Kim K.H."/>
            <person name="Yu H.S."/>
            <person name="Im W.T."/>
        </authorList>
    </citation>
    <scope>NUCLEOTIDE SEQUENCE [LARGE SCALE GENOMIC DNA]</scope>
    <source>
        <strain evidence="3 4">BR7-21</strain>
    </source>
</reference>